<dbReference type="Proteomes" id="UP001292116">
    <property type="component" value="Unassembled WGS sequence"/>
</dbReference>
<evidence type="ECO:0000313" key="3">
    <source>
        <dbReference type="Proteomes" id="UP001292116"/>
    </source>
</evidence>
<name>A0ABU5KZG5_9PSED</name>
<keyword evidence="1" id="KW-0472">Membrane</keyword>
<evidence type="ECO:0000313" key="2">
    <source>
        <dbReference type="EMBL" id="MDZ5739058.1"/>
    </source>
</evidence>
<feature type="transmembrane region" description="Helical" evidence="1">
    <location>
        <begin position="13"/>
        <end position="30"/>
    </location>
</feature>
<dbReference type="RefSeq" id="WP_322491394.1">
    <property type="nucleotide sequence ID" value="NZ_JAXUBM010000012.1"/>
</dbReference>
<dbReference type="Pfam" id="PF20290">
    <property type="entry name" value="MC4"/>
    <property type="match status" value="1"/>
</dbReference>
<dbReference type="EMBL" id="JAXUBM010000012">
    <property type="protein sequence ID" value="MDZ5739058.1"/>
    <property type="molecule type" value="Genomic_DNA"/>
</dbReference>
<accession>A0ABU5KZG5</accession>
<reference evidence="2 3" key="1">
    <citation type="submission" date="2023-11" db="EMBL/GenBank/DDBJ databases">
        <title>Draft genomes analysis of Pseudomonas asiatica isolated from milk, feces and farm soil of cows suffering from clinical mastitis.</title>
        <authorList>
            <person name="Rahman T."/>
            <person name="Das Z.C."/>
            <person name="Hoque M.N."/>
        </authorList>
    </citation>
    <scope>NUCLEOTIDE SEQUENCE [LARGE SCALE GENOMIC DNA]</scope>
    <source>
        <strain evidence="2 3">2F2</strain>
    </source>
</reference>
<gene>
    <name evidence="2" type="ORF">SOW75_12745</name>
</gene>
<sequence length="170" mass="19514">MSKLPYIQPERELHYNLGVLLLVISGLAVTKKRKKVLNLDKIQSFYFLTTRPSLLNSVLKLANKNQILIEERDYYTVGTLSPNVEELFDRERILTMLKILASKDFLSVEYSNNDGFLFDLTDIGKNKASELTEGYFQRISSFIKLLSELQSQTPSKLNGYINSALRQEAQ</sequence>
<dbReference type="InterPro" id="IPR046902">
    <property type="entry name" value="ABC-3C_MC4"/>
</dbReference>
<evidence type="ECO:0000256" key="1">
    <source>
        <dbReference type="SAM" id="Phobius"/>
    </source>
</evidence>
<keyword evidence="1" id="KW-0812">Transmembrane</keyword>
<organism evidence="2 3">
    <name type="scientific">Pseudomonas asiatica</name>
    <dbReference type="NCBI Taxonomy" id="2219225"/>
    <lineage>
        <taxon>Bacteria</taxon>
        <taxon>Pseudomonadati</taxon>
        <taxon>Pseudomonadota</taxon>
        <taxon>Gammaproteobacteria</taxon>
        <taxon>Pseudomonadales</taxon>
        <taxon>Pseudomonadaceae</taxon>
        <taxon>Pseudomonas</taxon>
    </lineage>
</organism>
<keyword evidence="1" id="KW-1133">Transmembrane helix</keyword>
<comment type="caution">
    <text evidence="2">The sequence shown here is derived from an EMBL/GenBank/DDBJ whole genome shotgun (WGS) entry which is preliminary data.</text>
</comment>
<proteinExistence type="predicted"/>
<protein>
    <submittedName>
        <fullName evidence="2">ABC-three component system middle component 4</fullName>
    </submittedName>
</protein>
<keyword evidence="3" id="KW-1185">Reference proteome</keyword>